<gene>
    <name evidence="2" type="ORF">RUM43_011630</name>
</gene>
<evidence type="ECO:0000259" key="1">
    <source>
        <dbReference type="Pfam" id="PF21801"/>
    </source>
</evidence>
<proteinExistence type="predicted"/>
<evidence type="ECO:0000313" key="2">
    <source>
        <dbReference type="EMBL" id="KAK6621324.1"/>
    </source>
</evidence>
<organism evidence="2 3">
    <name type="scientific">Polyplax serrata</name>
    <name type="common">Common mouse louse</name>
    <dbReference type="NCBI Taxonomy" id="468196"/>
    <lineage>
        <taxon>Eukaryota</taxon>
        <taxon>Metazoa</taxon>
        <taxon>Ecdysozoa</taxon>
        <taxon>Arthropoda</taxon>
        <taxon>Hexapoda</taxon>
        <taxon>Insecta</taxon>
        <taxon>Pterygota</taxon>
        <taxon>Neoptera</taxon>
        <taxon>Paraneoptera</taxon>
        <taxon>Psocodea</taxon>
        <taxon>Troctomorpha</taxon>
        <taxon>Phthiraptera</taxon>
        <taxon>Anoplura</taxon>
        <taxon>Polyplacidae</taxon>
        <taxon>Polyplax</taxon>
    </lineage>
</organism>
<feature type="domain" description="Apoptosis-stimulating of p53 protein 2-like RA" evidence="1">
    <location>
        <begin position="2"/>
        <end position="52"/>
    </location>
</feature>
<dbReference type="InterPro" id="IPR048942">
    <property type="entry name" value="ASPP2-like_RA"/>
</dbReference>
<sequence>MIVRVVCEDGITDVPITPDTTCFDVVECCRDPGDDICSLVQVWRNYVHAMPQCFENLLAKMKNMIHNKISELNWVNKKVVQVEIGERRKAASNGT</sequence>
<name>A0AAN8NMD9_POLSC</name>
<reference evidence="2 3" key="1">
    <citation type="submission" date="2023-10" db="EMBL/GenBank/DDBJ databases">
        <title>Genomes of two closely related lineages of the louse Polyplax serrata with different host specificities.</title>
        <authorList>
            <person name="Martinu J."/>
            <person name="Tarabai H."/>
            <person name="Stefka J."/>
            <person name="Hypsa V."/>
        </authorList>
    </citation>
    <scope>NUCLEOTIDE SEQUENCE [LARGE SCALE GENOMIC DNA]</scope>
    <source>
        <strain evidence="2">HR10_N</strain>
    </source>
</reference>
<dbReference type="Gene3D" id="3.10.20.90">
    <property type="entry name" value="Phosphatidylinositol 3-kinase Catalytic Subunit, Chain A, domain 1"/>
    <property type="match status" value="1"/>
</dbReference>
<protein>
    <recommendedName>
        <fullName evidence="1">Apoptosis-stimulating of p53 protein 2-like RA domain-containing protein</fullName>
    </recommendedName>
</protein>
<dbReference type="Proteomes" id="UP001372834">
    <property type="component" value="Unassembled WGS sequence"/>
</dbReference>
<evidence type="ECO:0000313" key="3">
    <source>
        <dbReference type="Proteomes" id="UP001372834"/>
    </source>
</evidence>
<dbReference type="EMBL" id="JAWJWE010000039">
    <property type="protein sequence ID" value="KAK6621324.1"/>
    <property type="molecule type" value="Genomic_DNA"/>
</dbReference>
<accession>A0AAN8NMD9</accession>
<dbReference type="Pfam" id="PF21801">
    <property type="entry name" value="ASPP2-like_RA"/>
    <property type="match status" value="1"/>
</dbReference>
<comment type="caution">
    <text evidence="2">The sequence shown here is derived from an EMBL/GenBank/DDBJ whole genome shotgun (WGS) entry which is preliminary data.</text>
</comment>
<dbReference type="AlphaFoldDB" id="A0AAN8NMD9"/>